<organism evidence="1 2">
    <name type="scientific">Zhenhengia yiwuensis</name>
    <dbReference type="NCBI Taxonomy" id="2763666"/>
    <lineage>
        <taxon>Bacteria</taxon>
        <taxon>Bacillati</taxon>
        <taxon>Bacillota</taxon>
        <taxon>Clostridia</taxon>
        <taxon>Lachnospirales</taxon>
        <taxon>Lachnospiraceae</taxon>
        <taxon>Zhenhengia</taxon>
    </lineage>
</organism>
<reference evidence="1" key="1">
    <citation type="submission" date="2020-08" db="EMBL/GenBank/DDBJ databases">
        <title>Genome public.</title>
        <authorList>
            <person name="Liu C."/>
            <person name="Sun Q."/>
        </authorList>
    </citation>
    <scope>NUCLEOTIDE SEQUENCE</scope>
    <source>
        <strain evidence="1">NSJ-12</strain>
    </source>
</reference>
<keyword evidence="2" id="KW-1185">Reference proteome</keyword>
<name>A0A926EK81_9FIRM</name>
<dbReference type="RefSeq" id="WP_249334829.1">
    <property type="nucleotide sequence ID" value="NZ_JACRSY010000095.1"/>
</dbReference>
<sequence length="105" mass="12037">MNLTLGCIDGTGKEVVYYLMDGQSMSKQEWIGLVKKHIKQNGNQTGYEKIHATVSLWNKHDSIEEVAMHVYASKYCTNLQVEKRERTVKPIKAEKETGYKQLTIC</sequence>
<protein>
    <submittedName>
        <fullName evidence="1">Uncharacterized protein</fullName>
    </submittedName>
</protein>
<accession>A0A926EK81</accession>
<comment type="caution">
    <text evidence="1">The sequence shown here is derived from an EMBL/GenBank/DDBJ whole genome shotgun (WGS) entry which is preliminary data.</text>
</comment>
<evidence type="ECO:0000313" key="1">
    <source>
        <dbReference type="EMBL" id="MBC8581758.1"/>
    </source>
</evidence>
<dbReference type="EMBL" id="JACRSY010000095">
    <property type="protein sequence ID" value="MBC8581758.1"/>
    <property type="molecule type" value="Genomic_DNA"/>
</dbReference>
<dbReference type="AlphaFoldDB" id="A0A926EK81"/>
<evidence type="ECO:0000313" key="2">
    <source>
        <dbReference type="Proteomes" id="UP000655830"/>
    </source>
</evidence>
<dbReference type="Proteomes" id="UP000655830">
    <property type="component" value="Unassembled WGS sequence"/>
</dbReference>
<proteinExistence type="predicted"/>
<gene>
    <name evidence="1" type="ORF">H8718_20020</name>
</gene>